<keyword evidence="2" id="KW-1185">Reference proteome</keyword>
<name>A0A8X6S890_TRICX</name>
<dbReference type="EMBL" id="BMAU01021287">
    <property type="protein sequence ID" value="GFY09227.1"/>
    <property type="molecule type" value="Genomic_DNA"/>
</dbReference>
<organism evidence="1 2">
    <name type="scientific">Trichonephila clavipes</name>
    <name type="common">Golden silk orbweaver</name>
    <name type="synonym">Nephila clavipes</name>
    <dbReference type="NCBI Taxonomy" id="2585209"/>
    <lineage>
        <taxon>Eukaryota</taxon>
        <taxon>Metazoa</taxon>
        <taxon>Ecdysozoa</taxon>
        <taxon>Arthropoda</taxon>
        <taxon>Chelicerata</taxon>
        <taxon>Arachnida</taxon>
        <taxon>Araneae</taxon>
        <taxon>Araneomorphae</taxon>
        <taxon>Entelegynae</taxon>
        <taxon>Araneoidea</taxon>
        <taxon>Nephilidae</taxon>
        <taxon>Trichonephila</taxon>
    </lineage>
</organism>
<comment type="caution">
    <text evidence="1">The sequence shown here is derived from an EMBL/GenBank/DDBJ whole genome shotgun (WGS) entry which is preliminary data.</text>
</comment>
<dbReference type="Proteomes" id="UP000887159">
    <property type="component" value="Unassembled WGS sequence"/>
</dbReference>
<accession>A0A8X6S890</accession>
<dbReference type="AlphaFoldDB" id="A0A8X6S890"/>
<evidence type="ECO:0000313" key="1">
    <source>
        <dbReference type="EMBL" id="GFY09227.1"/>
    </source>
</evidence>
<protein>
    <submittedName>
        <fullName evidence="1">Uncharacterized protein</fullName>
    </submittedName>
</protein>
<sequence>MGLCSVHYALSHTGVDSSEAKQRTMTPRPSALSPTRKRVTCSPYWGIFRMLTEQALNLMYQAQFPYRGKPDHKICPCLRHLLRETRSFYINKHETGRRRAVHIVQAWEKAP</sequence>
<gene>
    <name evidence="1" type="ORF">TNCV_2991451</name>
</gene>
<evidence type="ECO:0000313" key="2">
    <source>
        <dbReference type="Proteomes" id="UP000887159"/>
    </source>
</evidence>
<reference evidence="1" key="1">
    <citation type="submission" date="2020-08" db="EMBL/GenBank/DDBJ databases">
        <title>Multicomponent nature underlies the extraordinary mechanical properties of spider dragline silk.</title>
        <authorList>
            <person name="Kono N."/>
            <person name="Nakamura H."/>
            <person name="Mori M."/>
            <person name="Yoshida Y."/>
            <person name="Ohtoshi R."/>
            <person name="Malay A.D."/>
            <person name="Moran D.A.P."/>
            <person name="Tomita M."/>
            <person name="Numata K."/>
            <person name="Arakawa K."/>
        </authorList>
    </citation>
    <scope>NUCLEOTIDE SEQUENCE</scope>
</reference>
<proteinExistence type="predicted"/>